<proteinExistence type="predicted"/>
<accession>A0A6A4J385</accession>
<feature type="region of interest" description="Disordered" evidence="1">
    <location>
        <begin position="133"/>
        <end position="169"/>
    </location>
</feature>
<sequence>MDDSFGFDGRRQQQWKEAAMRLWIIVITFTLVLRRSMSVLLINALSKDAGLLLRLILASDQNITAEDYGGKIDTKSLIKFQSEGFSKFIRRTRSLAKKRFKGKIPKKLREKLVQAKETVDKFRKFLHQNLDSTETDSKTSTRAPNVSTIEKKKRSRHKTKKTEDFADDY</sequence>
<evidence type="ECO:0000256" key="1">
    <source>
        <dbReference type="SAM" id="MobiDB-lite"/>
    </source>
</evidence>
<gene>
    <name evidence="2" type="ORF">GE061_007755</name>
    <name evidence="3" type="ORF">GE061_007760</name>
</gene>
<feature type="compositionally biased region" description="Polar residues" evidence="1">
    <location>
        <begin position="138"/>
        <end position="148"/>
    </location>
</feature>
<feature type="compositionally biased region" description="Basic residues" evidence="1">
    <location>
        <begin position="151"/>
        <end position="160"/>
    </location>
</feature>
<protein>
    <submittedName>
        <fullName evidence="3">Uncharacterized protein</fullName>
    </submittedName>
</protein>
<organism evidence="3 4">
    <name type="scientific">Apolygus lucorum</name>
    <name type="common">Small green plant bug</name>
    <name type="synonym">Lygocoris lucorum</name>
    <dbReference type="NCBI Taxonomy" id="248454"/>
    <lineage>
        <taxon>Eukaryota</taxon>
        <taxon>Metazoa</taxon>
        <taxon>Ecdysozoa</taxon>
        <taxon>Arthropoda</taxon>
        <taxon>Hexapoda</taxon>
        <taxon>Insecta</taxon>
        <taxon>Pterygota</taxon>
        <taxon>Neoptera</taxon>
        <taxon>Paraneoptera</taxon>
        <taxon>Hemiptera</taxon>
        <taxon>Heteroptera</taxon>
        <taxon>Panheteroptera</taxon>
        <taxon>Cimicomorpha</taxon>
        <taxon>Miridae</taxon>
        <taxon>Mirini</taxon>
        <taxon>Apolygus</taxon>
    </lineage>
</organism>
<evidence type="ECO:0000313" key="4">
    <source>
        <dbReference type="Proteomes" id="UP000466442"/>
    </source>
</evidence>
<dbReference type="EMBL" id="WIXP02000016">
    <property type="protein sequence ID" value="KAF6198010.1"/>
    <property type="molecule type" value="Genomic_DNA"/>
</dbReference>
<evidence type="ECO:0000313" key="2">
    <source>
        <dbReference type="EMBL" id="KAF6198010.1"/>
    </source>
</evidence>
<comment type="caution">
    <text evidence="3">The sequence shown here is derived from an EMBL/GenBank/DDBJ whole genome shotgun (WGS) entry which is preliminary data.</text>
</comment>
<dbReference type="AlphaFoldDB" id="A0A6A4J385"/>
<dbReference type="Proteomes" id="UP000466442">
    <property type="component" value="Linkage Group LG16"/>
</dbReference>
<keyword evidence="4" id="KW-1185">Reference proteome</keyword>
<reference evidence="3" key="1">
    <citation type="journal article" date="2021" name="Mol. Ecol. Resour.">
        <title>Apolygus lucorum genome provides insights into omnivorousness and mesophyll feeding.</title>
        <authorList>
            <person name="Liu Y."/>
            <person name="Liu H."/>
            <person name="Wang H."/>
            <person name="Huang T."/>
            <person name="Liu B."/>
            <person name="Yang B."/>
            <person name="Yin L."/>
            <person name="Li B."/>
            <person name="Zhang Y."/>
            <person name="Zhang S."/>
            <person name="Jiang F."/>
            <person name="Zhang X."/>
            <person name="Ren Y."/>
            <person name="Wang B."/>
            <person name="Wang S."/>
            <person name="Lu Y."/>
            <person name="Wu K."/>
            <person name="Fan W."/>
            <person name="Wang G."/>
        </authorList>
    </citation>
    <scope>NUCLEOTIDE SEQUENCE</scope>
    <source>
        <strain evidence="3">12Hb</strain>
    </source>
</reference>
<name>A0A6A4J385_APOLU</name>
<evidence type="ECO:0000313" key="3">
    <source>
        <dbReference type="EMBL" id="KAF6198015.1"/>
    </source>
</evidence>
<dbReference type="EMBL" id="WIXP02000016">
    <property type="protein sequence ID" value="KAF6198015.1"/>
    <property type="molecule type" value="Genomic_DNA"/>
</dbReference>